<feature type="compositionally biased region" description="Basic and acidic residues" evidence="1">
    <location>
        <begin position="19"/>
        <end position="29"/>
    </location>
</feature>
<gene>
    <name evidence="4" type="ORF">GYMLUDRAFT_178948</name>
</gene>
<evidence type="ECO:0000256" key="2">
    <source>
        <dbReference type="SAM" id="Phobius"/>
    </source>
</evidence>
<dbReference type="PANTHER" id="PTHR35395:SF1">
    <property type="entry name" value="DUF6536 DOMAIN-CONTAINING PROTEIN"/>
    <property type="match status" value="1"/>
</dbReference>
<dbReference type="PANTHER" id="PTHR35395">
    <property type="entry name" value="DUF6536 DOMAIN-CONTAINING PROTEIN"/>
    <property type="match status" value="1"/>
</dbReference>
<dbReference type="InterPro" id="IPR046623">
    <property type="entry name" value="DUF6536"/>
</dbReference>
<dbReference type="HOGENOM" id="CLU_010112_0_0_1"/>
<dbReference type="EMBL" id="KN834829">
    <property type="protein sequence ID" value="KIK53463.1"/>
    <property type="molecule type" value="Genomic_DNA"/>
</dbReference>
<organism evidence="4 5">
    <name type="scientific">Collybiopsis luxurians FD-317 M1</name>
    <dbReference type="NCBI Taxonomy" id="944289"/>
    <lineage>
        <taxon>Eukaryota</taxon>
        <taxon>Fungi</taxon>
        <taxon>Dikarya</taxon>
        <taxon>Basidiomycota</taxon>
        <taxon>Agaricomycotina</taxon>
        <taxon>Agaricomycetes</taxon>
        <taxon>Agaricomycetidae</taxon>
        <taxon>Agaricales</taxon>
        <taxon>Marasmiineae</taxon>
        <taxon>Omphalotaceae</taxon>
        <taxon>Collybiopsis</taxon>
        <taxon>Collybiopsis luxurians</taxon>
    </lineage>
</organism>
<feature type="transmembrane region" description="Helical" evidence="2">
    <location>
        <begin position="637"/>
        <end position="661"/>
    </location>
</feature>
<proteinExistence type="predicted"/>
<feature type="compositionally biased region" description="Acidic residues" evidence="1">
    <location>
        <begin position="1"/>
        <end position="13"/>
    </location>
</feature>
<evidence type="ECO:0000313" key="5">
    <source>
        <dbReference type="Proteomes" id="UP000053593"/>
    </source>
</evidence>
<dbReference type="OrthoDB" id="2924511at2759"/>
<feature type="transmembrane region" description="Helical" evidence="2">
    <location>
        <begin position="535"/>
        <end position="555"/>
    </location>
</feature>
<keyword evidence="2" id="KW-1133">Transmembrane helix</keyword>
<name>A0A0D0CEQ2_9AGAR</name>
<dbReference type="AlphaFoldDB" id="A0A0D0CEQ2"/>
<feature type="transmembrane region" description="Helical" evidence="2">
    <location>
        <begin position="183"/>
        <end position="200"/>
    </location>
</feature>
<feature type="transmembrane region" description="Helical" evidence="2">
    <location>
        <begin position="75"/>
        <end position="100"/>
    </location>
</feature>
<evidence type="ECO:0000259" key="3">
    <source>
        <dbReference type="Pfam" id="PF20163"/>
    </source>
</evidence>
<accession>A0A0D0CEQ2</accession>
<feature type="transmembrane region" description="Helical" evidence="2">
    <location>
        <begin position="458"/>
        <end position="481"/>
    </location>
</feature>
<keyword evidence="2" id="KW-0812">Transmembrane</keyword>
<feature type="transmembrane region" description="Helical" evidence="2">
    <location>
        <begin position="592"/>
        <end position="617"/>
    </location>
</feature>
<dbReference type="Pfam" id="PF20163">
    <property type="entry name" value="DUF6536"/>
    <property type="match status" value="1"/>
</dbReference>
<keyword evidence="2" id="KW-0472">Membrane</keyword>
<feature type="domain" description="DUF6536" evidence="3">
    <location>
        <begin position="73"/>
        <end position="219"/>
    </location>
</feature>
<evidence type="ECO:0000256" key="1">
    <source>
        <dbReference type="SAM" id="MobiDB-lite"/>
    </source>
</evidence>
<feature type="transmembrane region" description="Helical" evidence="2">
    <location>
        <begin position="368"/>
        <end position="390"/>
    </location>
</feature>
<feature type="transmembrane region" description="Helical" evidence="2">
    <location>
        <begin position="120"/>
        <end position="143"/>
    </location>
</feature>
<protein>
    <recommendedName>
        <fullName evidence="3">DUF6536 domain-containing protein</fullName>
    </recommendedName>
</protein>
<feature type="region of interest" description="Disordered" evidence="1">
    <location>
        <begin position="1"/>
        <end position="35"/>
    </location>
</feature>
<sequence length="731" mass="80457">MSDDLEDSSEEFDLTVLSKQDREEQHQKNNSDSQAISVGPGGIFYLNLDSSSYRFGRFSQARSTLQNRLPTGWRFGAWLATFQAATVLLINIIILIWSAVRTGGGSSGLVFQGDCNEVDHISIGIHLVINVLSTLLLGASNYIMQSLCAPTRREVDEAHKRGSWLDIGLQSLRNLRYTSRRKRLLWIALSASSIPLHLFYNSSFFSTLSANEYSAYVAQGPDQQNIPRNENGTYKWECGYQRCPGSVSGSAMSSWEILSPADCLTAYANDFVSSWNTVIPVVGDYISNGSLIALAGLPFSEKSSDWICSGIDNFLSSEKLCSSVWSNIDRSNWKLLVYSYSSTSAQTFPVNYCISQPVVPNCQLNFNLPLLAIVIVFNVIKVICISFVAMKIKDDPLVTIGDAIASFIDNPDPHTKSMCLASRSHFNTQIGDQRFSPRCVEYQPRRLKWMNAASRQHWVLTVCLFAGAVSVVLGLLIYALINLDSPGSGFTGLAALWQFGLGKAHSQNIIQGWQIPTEGYSALVAAVLISNSPQLILSMIYLVFNSLCTTLFLTLEWSSYAHSRKPLRVTSPYGDQRSTYFLQIPYRFGLPLMVYSALLHWLVSQSIFLVKVSYWSIGDNNNEILDPYSSITSCGYSPLGMMLTIIVAASLILIALAFALFTHFNGDMPLVGSCSAAISAACHPPEDGKDSSTPVKWGAVMDANDLGKEDVGHICFSSGVVVQPIPGRCYS</sequence>
<keyword evidence="5" id="KW-1185">Reference proteome</keyword>
<evidence type="ECO:0000313" key="4">
    <source>
        <dbReference type="EMBL" id="KIK53463.1"/>
    </source>
</evidence>
<reference evidence="4 5" key="1">
    <citation type="submission" date="2014-04" db="EMBL/GenBank/DDBJ databases">
        <title>Evolutionary Origins and Diversification of the Mycorrhizal Mutualists.</title>
        <authorList>
            <consortium name="DOE Joint Genome Institute"/>
            <consortium name="Mycorrhizal Genomics Consortium"/>
            <person name="Kohler A."/>
            <person name="Kuo A."/>
            <person name="Nagy L.G."/>
            <person name="Floudas D."/>
            <person name="Copeland A."/>
            <person name="Barry K.W."/>
            <person name="Cichocki N."/>
            <person name="Veneault-Fourrey C."/>
            <person name="LaButti K."/>
            <person name="Lindquist E.A."/>
            <person name="Lipzen A."/>
            <person name="Lundell T."/>
            <person name="Morin E."/>
            <person name="Murat C."/>
            <person name="Riley R."/>
            <person name="Ohm R."/>
            <person name="Sun H."/>
            <person name="Tunlid A."/>
            <person name="Henrissat B."/>
            <person name="Grigoriev I.V."/>
            <person name="Hibbett D.S."/>
            <person name="Martin F."/>
        </authorList>
    </citation>
    <scope>NUCLEOTIDE SEQUENCE [LARGE SCALE GENOMIC DNA]</scope>
    <source>
        <strain evidence="4 5">FD-317 M1</strain>
    </source>
</reference>
<dbReference type="Proteomes" id="UP000053593">
    <property type="component" value="Unassembled WGS sequence"/>
</dbReference>